<organism evidence="1">
    <name type="scientific">marine metagenome</name>
    <dbReference type="NCBI Taxonomy" id="408172"/>
    <lineage>
        <taxon>unclassified sequences</taxon>
        <taxon>metagenomes</taxon>
        <taxon>ecological metagenomes</taxon>
    </lineage>
</organism>
<protein>
    <recommendedName>
        <fullName evidence="2">Neutral/alkaline non-lysosomal ceramidase N-terminal domain-containing protein</fullName>
    </recommendedName>
</protein>
<accession>A0A381NTB9</accession>
<gene>
    <name evidence="1" type="ORF">METZ01_LOCUS10709</name>
</gene>
<sequence length="486" mass="53677">MTSAKNLALVGFLTGVLAPTSFAAAQTMTAGVSKGVITNDESLVMVNGRMSEGTKENLHARVLVLNDRNSRLIFVTYDLNCLDVATPILRQRVRRELGVEPSHLILLATHNHNAPIQINPNNFGYGEWLADQMFGLIEEAIAAEQGPAQVQFGSGDGYFITARGNAPVDYEIQLLRVTRNGNPVAMLFSHGTHPAQASRSLIDAGHPGYAMEEIEATFPGALAMYSDASGGNQFPRQPTDWNIRVAAARETGATAYDALLEERARELGHELAEAVIGISNGSLEDVTGPITSSIEVVGLPLAPPISREDALKLAERFPPDVGFVHYPHEHRSTNWVRMLLRYYERAIPFPTRTTEMVCTDDTYLIHETDQEFLDRYDDRIHDESPCVYNEIIVARLGPMPIVAMQGEICAPIGARIKDVFRADRPIMVFGYMGEHNLYIPTRELVRLNAYQAQVIQIQYASPVGWAPEVEDEMVGHAVRMVQAIID</sequence>
<reference evidence="1" key="1">
    <citation type="submission" date="2018-05" db="EMBL/GenBank/DDBJ databases">
        <authorList>
            <person name="Lanie J.A."/>
            <person name="Ng W.-L."/>
            <person name="Kazmierczak K.M."/>
            <person name="Andrzejewski T.M."/>
            <person name="Davidsen T.M."/>
            <person name="Wayne K.J."/>
            <person name="Tettelin H."/>
            <person name="Glass J.I."/>
            <person name="Rusch D."/>
            <person name="Podicherti R."/>
            <person name="Tsui H.-C.T."/>
            <person name="Winkler M.E."/>
        </authorList>
    </citation>
    <scope>NUCLEOTIDE SEQUENCE</scope>
</reference>
<dbReference type="AlphaFoldDB" id="A0A381NTB9"/>
<dbReference type="EMBL" id="UINC01000583">
    <property type="protein sequence ID" value="SUZ57855.1"/>
    <property type="molecule type" value="Genomic_DNA"/>
</dbReference>
<proteinExistence type="predicted"/>
<name>A0A381NTB9_9ZZZZ</name>
<evidence type="ECO:0008006" key="2">
    <source>
        <dbReference type="Google" id="ProtNLM"/>
    </source>
</evidence>
<evidence type="ECO:0000313" key="1">
    <source>
        <dbReference type="EMBL" id="SUZ57855.1"/>
    </source>
</evidence>